<dbReference type="HOGENOM" id="CLU_771529_0_0_1"/>
<dbReference type="Pfam" id="PF10017">
    <property type="entry name" value="Methyltransf_33"/>
    <property type="match status" value="1"/>
</dbReference>
<dbReference type="PANTHER" id="PTHR43397:SF1">
    <property type="entry name" value="ERGOTHIONEINE BIOSYNTHESIS PROTEIN 1"/>
    <property type="match status" value="1"/>
</dbReference>
<proteinExistence type="inferred from homology"/>
<dbReference type="InterPro" id="IPR051128">
    <property type="entry name" value="EgtD_Methyltrsf_superfamily"/>
</dbReference>
<name>A1C5F7_ASPCL</name>
<dbReference type="GeneID" id="4708412"/>
<dbReference type="EMBL" id="DS027004">
    <property type="protein sequence ID" value="EAW14925.1"/>
    <property type="molecule type" value="Genomic_DNA"/>
</dbReference>
<keyword evidence="2" id="KW-0489">Methyltransferase</keyword>
<dbReference type="AlphaFoldDB" id="A1C5F7"/>
<feature type="domain" description="Histidine-specific methyltransferase SAM-dependent" evidence="4">
    <location>
        <begin position="55"/>
        <end position="377"/>
    </location>
</feature>
<organism evidence="5 6">
    <name type="scientific">Aspergillus clavatus (strain ATCC 1007 / CBS 513.65 / DSM 816 / NCTC 3887 / NRRL 1 / QM 1276 / 107)</name>
    <dbReference type="NCBI Taxonomy" id="344612"/>
    <lineage>
        <taxon>Eukaryota</taxon>
        <taxon>Fungi</taxon>
        <taxon>Dikarya</taxon>
        <taxon>Ascomycota</taxon>
        <taxon>Pezizomycotina</taxon>
        <taxon>Eurotiomycetes</taxon>
        <taxon>Eurotiomycetidae</taxon>
        <taxon>Eurotiales</taxon>
        <taxon>Aspergillaceae</taxon>
        <taxon>Aspergillus</taxon>
        <taxon>Aspergillus subgen. Fumigati</taxon>
    </lineage>
</organism>
<keyword evidence="3" id="KW-0808">Transferase</keyword>
<evidence type="ECO:0000313" key="6">
    <source>
        <dbReference type="Proteomes" id="UP000006701"/>
    </source>
</evidence>
<dbReference type="PIRSF" id="PIRSF018005">
    <property type="entry name" value="UCP018005"/>
    <property type="match status" value="1"/>
</dbReference>
<accession>A1C5F7</accession>
<evidence type="ECO:0000256" key="3">
    <source>
        <dbReference type="ARBA" id="ARBA00022679"/>
    </source>
</evidence>
<sequence length="381" mass="43229">MRFQSSTSYGHVIDIRSESGTATGRPLQDELLDSLRGGDAVQSVSDGCQPPIEWSRSIPTSVLYEGRGIDLYENITRDPAYYLYRDEFSIFQRYSQDIATALLRPVNAREAKSLIKPESSEDTHLILVDLVLTKYRRRVDIQHEQLQRRIDQLVRQRPEFSRGHVDTSSPMKLKSSISAQGICGSYYDAMGYLASGGLVDETPELKHHGGPFRKCLMWLGSSFTNMKPTEAARFLRQFTRNGVLQPGDLMLVGIDRCRQVDKVMAAYSVSSPSWQRYVQNGMRNAAEILQEESLVGDWEYVARWDAAEGRHVRFAKSTRPRALQSRETAIPEGEHVFLAQSYKYTRADATSVFEAAGLQLLDEWVNADDDCSLFLLENHRD</sequence>
<reference evidence="5 6" key="1">
    <citation type="journal article" date="2008" name="PLoS Genet.">
        <title>Genomic islands in the pathogenic filamentous fungus Aspergillus fumigatus.</title>
        <authorList>
            <person name="Fedorova N.D."/>
            <person name="Khaldi N."/>
            <person name="Joardar V.S."/>
            <person name="Maiti R."/>
            <person name="Amedeo P."/>
            <person name="Anderson M.J."/>
            <person name="Crabtree J."/>
            <person name="Silva J.C."/>
            <person name="Badger J.H."/>
            <person name="Albarraq A."/>
            <person name="Angiuoli S."/>
            <person name="Bussey H."/>
            <person name="Bowyer P."/>
            <person name="Cotty P.J."/>
            <person name="Dyer P.S."/>
            <person name="Egan A."/>
            <person name="Galens K."/>
            <person name="Fraser-Liggett C.M."/>
            <person name="Haas B.J."/>
            <person name="Inman J.M."/>
            <person name="Kent R."/>
            <person name="Lemieux S."/>
            <person name="Malavazi I."/>
            <person name="Orvis J."/>
            <person name="Roemer T."/>
            <person name="Ronning C.M."/>
            <person name="Sundaram J.P."/>
            <person name="Sutton G."/>
            <person name="Turner G."/>
            <person name="Venter J.C."/>
            <person name="White O.R."/>
            <person name="Whitty B.R."/>
            <person name="Youngman P."/>
            <person name="Wolfe K.H."/>
            <person name="Goldman G.H."/>
            <person name="Wortman J.R."/>
            <person name="Jiang B."/>
            <person name="Denning D.W."/>
            <person name="Nierman W.C."/>
        </authorList>
    </citation>
    <scope>NUCLEOTIDE SEQUENCE [LARGE SCALE GENOMIC DNA]</scope>
    <source>
        <strain evidence="6">ATCC 1007 / CBS 513.65 / DSM 816 / NCTC 3887 / NRRL 1</strain>
    </source>
</reference>
<dbReference type="InterPro" id="IPR017804">
    <property type="entry name" value="MeTrfase_EgtD-like"/>
</dbReference>
<dbReference type="RefSeq" id="XP_001276351.1">
    <property type="nucleotide sequence ID" value="XM_001276350.1"/>
</dbReference>
<dbReference type="InterPro" id="IPR019257">
    <property type="entry name" value="MeTrfase_dom"/>
</dbReference>
<dbReference type="VEuPathDB" id="FungiDB:ACLA_003380"/>
<evidence type="ECO:0000256" key="1">
    <source>
        <dbReference type="ARBA" id="ARBA00008361"/>
    </source>
</evidence>
<gene>
    <name evidence="5" type="ORF">ACLA_003380</name>
</gene>
<dbReference type="Gene3D" id="3.40.50.150">
    <property type="entry name" value="Vaccinia Virus protein VP39"/>
    <property type="match status" value="1"/>
</dbReference>
<protein>
    <recommendedName>
        <fullName evidence="4">Histidine-specific methyltransferase SAM-dependent domain-containing protein</fullName>
    </recommendedName>
</protein>
<dbReference type="GO" id="GO:0032259">
    <property type="term" value="P:methylation"/>
    <property type="evidence" value="ECO:0007669"/>
    <property type="project" value="UniProtKB-KW"/>
</dbReference>
<comment type="similarity">
    <text evidence="1">Belongs to the methyltransferase superfamily.</text>
</comment>
<dbReference type="Proteomes" id="UP000006701">
    <property type="component" value="Unassembled WGS sequence"/>
</dbReference>
<dbReference type="PANTHER" id="PTHR43397">
    <property type="entry name" value="ERGOTHIONEINE BIOSYNTHESIS PROTEIN 1"/>
    <property type="match status" value="1"/>
</dbReference>
<evidence type="ECO:0000259" key="4">
    <source>
        <dbReference type="Pfam" id="PF10017"/>
    </source>
</evidence>
<evidence type="ECO:0000256" key="2">
    <source>
        <dbReference type="ARBA" id="ARBA00022603"/>
    </source>
</evidence>
<dbReference type="eggNOG" id="ENOG502QS9T">
    <property type="taxonomic scope" value="Eukaryota"/>
</dbReference>
<dbReference type="InterPro" id="IPR029063">
    <property type="entry name" value="SAM-dependent_MTases_sf"/>
</dbReference>
<evidence type="ECO:0000313" key="5">
    <source>
        <dbReference type="EMBL" id="EAW14925.1"/>
    </source>
</evidence>
<dbReference type="GO" id="GO:0008168">
    <property type="term" value="F:methyltransferase activity"/>
    <property type="evidence" value="ECO:0007669"/>
    <property type="project" value="UniProtKB-KW"/>
</dbReference>
<dbReference type="OrthoDB" id="659at2759"/>
<dbReference type="KEGG" id="act:ACLA_003380"/>
<dbReference type="OMA" id="IEWSRSI"/>
<keyword evidence="6" id="KW-1185">Reference proteome</keyword>